<keyword evidence="7" id="KW-1185">Reference proteome</keyword>
<feature type="domain" description="DUF7507" evidence="5">
    <location>
        <begin position="596"/>
        <end position="703"/>
    </location>
</feature>
<feature type="domain" description="DUF7507" evidence="5">
    <location>
        <begin position="715"/>
        <end position="820"/>
    </location>
</feature>
<reference evidence="6 7" key="1">
    <citation type="submission" date="2020-02" db="EMBL/GenBank/DDBJ databases">
        <title>Sequencing the genomes of 1000 actinobacteria strains.</title>
        <authorList>
            <person name="Klenk H.-P."/>
        </authorList>
    </citation>
    <scope>NUCLEOTIDE SEQUENCE [LARGE SCALE GENOMIC DNA]</scope>
    <source>
        <strain evidence="6 7">DSM 27960</strain>
    </source>
</reference>
<keyword evidence="2" id="KW-0472">Membrane</keyword>
<gene>
    <name evidence="6" type="ORF">FHX76_002291</name>
</gene>
<feature type="region of interest" description="Disordered" evidence="1">
    <location>
        <begin position="1458"/>
        <end position="1480"/>
    </location>
</feature>
<dbReference type="InterPro" id="IPR048834">
    <property type="entry name" value="SpaA_pre-album"/>
</dbReference>
<dbReference type="NCBIfam" id="TIGR01451">
    <property type="entry name" value="B_ant_repeat"/>
    <property type="match status" value="2"/>
</dbReference>
<feature type="domain" description="DUF7507" evidence="5">
    <location>
        <begin position="1184"/>
        <end position="1280"/>
    </location>
</feature>
<feature type="domain" description="DUF7507" evidence="5">
    <location>
        <begin position="951"/>
        <end position="1052"/>
    </location>
</feature>
<evidence type="ECO:0000259" key="5">
    <source>
        <dbReference type="Pfam" id="PF24346"/>
    </source>
</evidence>
<feature type="domain" description="DUF7507" evidence="5">
    <location>
        <begin position="834"/>
        <end position="937"/>
    </location>
</feature>
<name>A0A7X5R2X1_9MICO</name>
<evidence type="ECO:0000256" key="2">
    <source>
        <dbReference type="SAM" id="Phobius"/>
    </source>
</evidence>
<sequence length="1480" mass="147435">MFAARVVQKWVGATLALALAVGGSLVGASAAVAAPTPQTCNYAAAGQGAYARTLCWVDMTGYSDAAAGAGNGQAMVLNLSGGYTMTYSIQRSGRQISSSPFPLIPSAFIGSAGHYGGVSGRPGLYQVNRAVDPATSSTLRMTDITMRDANGNQVTAFSIVGVDVEQTTTGETDTWTSNVPMTQLTPIGNACPQTFSGVGTTTVVCASDNTLNRTGTAMLAAENPSFMTQRMQNATQGVQGVAFAVLLPKVQLKKIVDGRIDPLDSFALSVSPQGGAAIATGDTGTTSSATTGEVETIGAVANAPFTLAETTSPGSLSGYVTSWACTKNGFADPSLPNGQAGDSVTVSPAIGDLIDCTVTNTARPVGLTLQKSAGQPVDVNGNWITDAGDTIGYSFVVKNTGELAMDNVVVDDPVIGAVTCPVGVLLPGATRVCAGATDYTVTAADAERGFVLNLAVATATPSGSNATITSNTSSTTTPTEVAAPMLELVKSASVQSLSLAGDYYTYAYTVRNTGNVPISGISIAEDVFTGTGTPPSAVCPSNTLAPTLEMTCTAEYIATQADIDRGSVLNSATANGVAGGEVASGQSSVEIPVVASPSLELSKSVEPSDTASFVVGQGVSYTFVLTNSGNVTLSNLSVEERVFTGSGPIDPIACGPEAASLPPGHHLVCHANYVLTQQDLDAGTVKNSAVAHGATPSGGPVDSGEAIAELPADQAPSLSLEKSADPSTVTAAGQSIEYRFVATNTGNVTLNTITVSETQFSGAGVAPTVACPAQASSLLPGESVICTATYVSTLTDVDAGVITNTAVASALGQGGASVDSLPSSATVIANPLRSVSLLKTAAPAKADQSGESITYSYVITNTGTVTLSDVGITESSFSGTGAAPVVSCPAGAQSLAPSASVTCTAAYEATQPDIDAGQITNTATAHGTAPAGGGQVNSEPSTALVTAAPVPNLTVIKTADVYSVSAVGDPIEYSFTVTNTGNVTLSDVRIVEGVFTGVGAPSPPACPSPALAPGATMICTSTVEVQQRDLDAGMVSNTASASGIPPAGGDPVLSPPSTVHIPTVVSPAVSLTKSVSPTSIAAAGDAVRYSFEVTNVGNVTLSDVEVVEASFAGNGTPPVVSCPAAAASLAPADSVICTADYVATQSDVDLGSVSNVAVAVGTPPGAAEGILSPESEATFTSVIAPALAVAKTADAPEYGTGDHVGYTFVVTNTGNATLTAIVINEVAFSGSGPIPVAACPVGVALAPGETLTCSATYDATGLDVANGHLDNVATASGTTSGIVRSPVVSDPSSAVVTAGPPSGGAALTLTKFVDPVKLATFAAGEVLKYRFVVANTGSEPIENILVEETVFTGRGVAPTPTCPADLPVLVPGASVVCTATYVLTDADSGARQIANTAIAHGADANGDPVDSFDSTATVTVPPAVALTGASVTWIAAFAALLTLAGLACLALRRRNAVMSSPPRTPQQGTPASPRGRPQQL</sequence>
<dbReference type="Pfam" id="PF20674">
    <property type="entry name" value="SpaA_3"/>
    <property type="match status" value="1"/>
</dbReference>
<feature type="domain" description="DUF7507" evidence="5">
    <location>
        <begin position="483"/>
        <end position="578"/>
    </location>
</feature>
<dbReference type="RefSeq" id="WP_167150779.1">
    <property type="nucleotide sequence ID" value="NZ_JAAMOX010000002.1"/>
</dbReference>
<dbReference type="InterPro" id="IPR055354">
    <property type="entry name" value="DUF7507"/>
</dbReference>
<dbReference type="PANTHER" id="PTHR34819:SF3">
    <property type="entry name" value="CELL SURFACE PROTEIN"/>
    <property type="match status" value="1"/>
</dbReference>
<dbReference type="EMBL" id="JAAMOX010000002">
    <property type="protein sequence ID" value="NIH54395.1"/>
    <property type="molecule type" value="Genomic_DNA"/>
</dbReference>
<keyword evidence="2" id="KW-0812">Transmembrane</keyword>
<feature type="domain" description="SpaA-like prealbumin fold" evidence="4">
    <location>
        <begin position="250"/>
        <end position="362"/>
    </location>
</feature>
<accession>A0A7X5R2X1</accession>
<evidence type="ECO:0000313" key="6">
    <source>
        <dbReference type="EMBL" id="NIH54395.1"/>
    </source>
</evidence>
<evidence type="ECO:0000259" key="4">
    <source>
        <dbReference type="Pfam" id="PF20674"/>
    </source>
</evidence>
<protein>
    <submittedName>
        <fullName evidence="6">Putative repeat protein (TIGR01451 family)</fullName>
    </submittedName>
</protein>
<feature type="signal peptide" evidence="3">
    <location>
        <begin position="1"/>
        <end position="33"/>
    </location>
</feature>
<dbReference type="Pfam" id="PF24346">
    <property type="entry name" value="DUF7507"/>
    <property type="match status" value="9"/>
</dbReference>
<proteinExistence type="predicted"/>
<feature type="domain" description="DUF7507" evidence="5">
    <location>
        <begin position="1306"/>
        <end position="1411"/>
    </location>
</feature>
<dbReference type="Proteomes" id="UP000541033">
    <property type="component" value="Unassembled WGS sequence"/>
</dbReference>
<evidence type="ECO:0000313" key="7">
    <source>
        <dbReference type="Proteomes" id="UP000541033"/>
    </source>
</evidence>
<dbReference type="InterPro" id="IPR051172">
    <property type="entry name" value="Chlamydia_OmcB"/>
</dbReference>
<feature type="transmembrane region" description="Helical" evidence="2">
    <location>
        <begin position="1431"/>
        <end position="1451"/>
    </location>
</feature>
<feature type="domain" description="DUF7507" evidence="5">
    <location>
        <begin position="368"/>
        <end position="465"/>
    </location>
</feature>
<dbReference type="PANTHER" id="PTHR34819">
    <property type="entry name" value="LARGE CYSTEINE-RICH PERIPLASMIC PROTEIN OMCB"/>
    <property type="match status" value="1"/>
</dbReference>
<evidence type="ECO:0000256" key="1">
    <source>
        <dbReference type="SAM" id="MobiDB-lite"/>
    </source>
</evidence>
<feature type="domain" description="DUF7507" evidence="5">
    <location>
        <begin position="1066"/>
        <end position="1166"/>
    </location>
</feature>
<keyword evidence="2" id="KW-1133">Transmembrane helix</keyword>
<evidence type="ECO:0000256" key="3">
    <source>
        <dbReference type="SAM" id="SignalP"/>
    </source>
</evidence>
<dbReference type="InterPro" id="IPR047589">
    <property type="entry name" value="DUF11_rpt"/>
</dbReference>
<feature type="chain" id="PRO_5031399902" evidence="3">
    <location>
        <begin position="34"/>
        <end position="1480"/>
    </location>
</feature>
<keyword evidence="3" id="KW-0732">Signal</keyword>
<organism evidence="6 7">
    <name type="scientific">Lysinibacter cavernae</name>
    <dbReference type="NCBI Taxonomy" id="1640652"/>
    <lineage>
        <taxon>Bacteria</taxon>
        <taxon>Bacillati</taxon>
        <taxon>Actinomycetota</taxon>
        <taxon>Actinomycetes</taxon>
        <taxon>Micrococcales</taxon>
        <taxon>Microbacteriaceae</taxon>
        <taxon>Lysinibacter</taxon>
    </lineage>
</organism>
<comment type="caution">
    <text evidence="6">The sequence shown here is derived from an EMBL/GenBank/DDBJ whole genome shotgun (WGS) entry which is preliminary data.</text>
</comment>